<reference evidence="1" key="2">
    <citation type="journal article" date="2015" name="Data Brief">
        <title>Shoot transcriptome of the giant reed, Arundo donax.</title>
        <authorList>
            <person name="Barrero R.A."/>
            <person name="Guerrero F.D."/>
            <person name="Moolhuijzen P."/>
            <person name="Goolsby J.A."/>
            <person name="Tidwell J."/>
            <person name="Bellgard S.E."/>
            <person name="Bellgard M.I."/>
        </authorList>
    </citation>
    <scope>NUCLEOTIDE SEQUENCE</scope>
    <source>
        <tissue evidence="1">Shoot tissue taken approximately 20 cm above the soil surface</tissue>
    </source>
</reference>
<proteinExistence type="predicted"/>
<name>A0A0A8YDV0_ARUDO</name>
<reference evidence="1" key="1">
    <citation type="submission" date="2014-09" db="EMBL/GenBank/DDBJ databases">
        <authorList>
            <person name="Magalhaes I.L.F."/>
            <person name="Oliveira U."/>
            <person name="Santos F.R."/>
            <person name="Vidigal T.H.D.A."/>
            <person name="Brescovit A.D."/>
            <person name="Santos A.J."/>
        </authorList>
    </citation>
    <scope>NUCLEOTIDE SEQUENCE</scope>
    <source>
        <tissue evidence="1">Shoot tissue taken approximately 20 cm above the soil surface</tissue>
    </source>
</reference>
<sequence>MASLPAASAS</sequence>
<evidence type="ECO:0000313" key="1">
    <source>
        <dbReference type="EMBL" id="JAD21292.1"/>
    </source>
</evidence>
<dbReference type="EMBL" id="GBRH01276603">
    <property type="protein sequence ID" value="JAD21292.1"/>
    <property type="molecule type" value="Transcribed_RNA"/>
</dbReference>
<accession>A0A0A8YDV0</accession>
<protein>
    <submittedName>
        <fullName evidence="1">Uncharacterized protein</fullName>
    </submittedName>
</protein>
<organism evidence="1">
    <name type="scientific">Arundo donax</name>
    <name type="common">Giant reed</name>
    <name type="synonym">Donax arundinaceus</name>
    <dbReference type="NCBI Taxonomy" id="35708"/>
    <lineage>
        <taxon>Eukaryota</taxon>
        <taxon>Viridiplantae</taxon>
        <taxon>Streptophyta</taxon>
        <taxon>Embryophyta</taxon>
        <taxon>Tracheophyta</taxon>
        <taxon>Spermatophyta</taxon>
        <taxon>Magnoliopsida</taxon>
        <taxon>Liliopsida</taxon>
        <taxon>Poales</taxon>
        <taxon>Poaceae</taxon>
        <taxon>PACMAD clade</taxon>
        <taxon>Arundinoideae</taxon>
        <taxon>Arundineae</taxon>
        <taxon>Arundo</taxon>
    </lineage>
</organism>